<keyword evidence="1 3" id="KW-0378">Hydrolase</keyword>
<protein>
    <submittedName>
        <fullName evidence="3">Alpha/beta hydrolase family protein</fullName>
        <ecNumber evidence="3">3.4.-.-</ecNumber>
    </submittedName>
</protein>
<proteinExistence type="predicted"/>
<evidence type="ECO:0000259" key="2">
    <source>
        <dbReference type="Pfam" id="PF20434"/>
    </source>
</evidence>
<dbReference type="PROSITE" id="PS51257">
    <property type="entry name" value="PROKAR_LIPOPROTEIN"/>
    <property type="match status" value="1"/>
</dbReference>
<organism evidence="3 4">
    <name type="scientific">Aquipuribacter nitratireducens</name>
    <dbReference type="NCBI Taxonomy" id="650104"/>
    <lineage>
        <taxon>Bacteria</taxon>
        <taxon>Bacillati</taxon>
        <taxon>Actinomycetota</taxon>
        <taxon>Actinomycetes</taxon>
        <taxon>Micrococcales</taxon>
        <taxon>Intrasporangiaceae</taxon>
        <taxon>Aquipuribacter</taxon>
    </lineage>
</organism>
<dbReference type="InterPro" id="IPR050300">
    <property type="entry name" value="GDXG_lipolytic_enzyme"/>
</dbReference>
<gene>
    <name evidence="3" type="ORF">ACFPJ6_16355</name>
</gene>
<dbReference type="EMBL" id="JBHSLD010000024">
    <property type="protein sequence ID" value="MFC5382338.1"/>
    <property type="molecule type" value="Genomic_DNA"/>
</dbReference>
<dbReference type="PANTHER" id="PTHR48081:SF33">
    <property type="entry name" value="KYNURENINE FORMAMIDASE"/>
    <property type="match status" value="1"/>
</dbReference>
<reference evidence="4" key="1">
    <citation type="journal article" date="2019" name="Int. J. Syst. Evol. Microbiol.">
        <title>The Global Catalogue of Microorganisms (GCM) 10K type strain sequencing project: providing services to taxonomists for standard genome sequencing and annotation.</title>
        <authorList>
            <consortium name="The Broad Institute Genomics Platform"/>
            <consortium name="The Broad Institute Genome Sequencing Center for Infectious Disease"/>
            <person name="Wu L."/>
            <person name="Ma J."/>
        </authorList>
    </citation>
    <scope>NUCLEOTIDE SEQUENCE [LARGE SCALE GENOMIC DNA]</scope>
    <source>
        <strain evidence="4">CCUG 43114</strain>
    </source>
</reference>
<sequence length="291" mass="28625">MRSSVGASGSARTAGLTAALLLAAACGVPGSGLPGADGTPATTHEVLPGVGVEVVEPATGPPAAVVVLVPGGGWTSADPAGMVPLAEHLATSGALVVLGTYRTAGDGAFFPRPVQDVGCVAAFAADLAADLATEGGAEGAELVLLGHSAGAQLAAVVALDPGVAADPACPYPPAAADRLVGLAGPYDVVAAADQAWYLFGPDTPDPDDWDAGDPVALAGRRPELPVLLVHGSADTVVPLTATYTFWQALRAGGHTVDIAYPDGADHHTVYSADVAAPVVEEWLGLGVGARG</sequence>
<name>A0ABW0GRZ3_9MICO</name>
<dbReference type="Proteomes" id="UP001596122">
    <property type="component" value="Unassembled WGS sequence"/>
</dbReference>
<accession>A0ABW0GRZ3</accession>
<dbReference type="EC" id="3.4.-.-" evidence="3"/>
<dbReference type="PANTHER" id="PTHR48081">
    <property type="entry name" value="AB HYDROLASE SUPERFAMILY PROTEIN C4A8.06C"/>
    <property type="match status" value="1"/>
</dbReference>
<dbReference type="Pfam" id="PF20434">
    <property type="entry name" value="BD-FAE"/>
    <property type="match status" value="1"/>
</dbReference>
<comment type="caution">
    <text evidence="3">The sequence shown here is derived from an EMBL/GenBank/DDBJ whole genome shotgun (WGS) entry which is preliminary data.</text>
</comment>
<evidence type="ECO:0000313" key="3">
    <source>
        <dbReference type="EMBL" id="MFC5382338.1"/>
    </source>
</evidence>
<evidence type="ECO:0000313" key="4">
    <source>
        <dbReference type="Proteomes" id="UP001596122"/>
    </source>
</evidence>
<evidence type="ECO:0000256" key="1">
    <source>
        <dbReference type="ARBA" id="ARBA00022801"/>
    </source>
</evidence>
<dbReference type="RefSeq" id="WP_340271702.1">
    <property type="nucleotide sequence ID" value="NZ_JBBEOG010000014.1"/>
</dbReference>
<dbReference type="SUPFAM" id="SSF53474">
    <property type="entry name" value="alpha/beta-Hydrolases"/>
    <property type="match status" value="1"/>
</dbReference>
<dbReference type="InterPro" id="IPR049492">
    <property type="entry name" value="BD-FAE-like_dom"/>
</dbReference>
<dbReference type="InterPro" id="IPR029058">
    <property type="entry name" value="AB_hydrolase_fold"/>
</dbReference>
<dbReference type="GO" id="GO:0016787">
    <property type="term" value="F:hydrolase activity"/>
    <property type="evidence" value="ECO:0007669"/>
    <property type="project" value="UniProtKB-KW"/>
</dbReference>
<keyword evidence="4" id="KW-1185">Reference proteome</keyword>
<dbReference type="Gene3D" id="3.40.50.1820">
    <property type="entry name" value="alpha/beta hydrolase"/>
    <property type="match status" value="1"/>
</dbReference>
<feature type="domain" description="BD-FAE-like" evidence="2">
    <location>
        <begin position="60"/>
        <end position="249"/>
    </location>
</feature>